<keyword evidence="2" id="KW-1185">Reference proteome</keyword>
<name>A0ABS7AGL2_9PROT</name>
<comment type="caution">
    <text evidence="1">The sequence shown here is derived from an EMBL/GenBank/DDBJ whole genome shotgun (WGS) entry which is preliminary data.</text>
</comment>
<evidence type="ECO:0000313" key="1">
    <source>
        <dbReference type="EMBL" id="MBW6401396.1"/>
    </source>
</evidence>
<evidence type="ECO:0000313" key="2">
    <source>
        <dbReference type="Proteomes" id="UP001196565"/>
    </source>
</evidence>
<protein>
    <submittedName>
        <fullName evidence="1">Uncharacterized protein</fullName>
    </submittedName>
</protein>
<reference evidence="1 2" key="1">
    <citation type="submission" date="2021-07" db="EMBL/GenBank/DDBJ databases">
        <authorList>
            <person name="So Y."/>
        </authorList>
    </citation>
    <scope>NUCLEOTIDE SEQUENCE [LARGE SCALE GENOMIC DNA]</scope>
    <source>
        <strain evidence="1 2">HJA6</strain>
    </source>
</reference>
<proteinExistence type="predicted"/>
<dbReference type="EMBL" id="JAHYBZ010000011">
    <property type="protein sequence ID" value="MBW6401396.1"/>
    <property type="molecule type" value="Genomic_DNA"/>
</dbReference>
<gene>
    <name evidence="1" type="ORF">KPL78_26325</name>
</gene>
<dbReference type="Proteomes" id="UP001196565">
    <property type="component" value="Unassembled WGS sequence"/>
</dbReference>
<organism evidence="1 2">
    <name type="scientific">Roseomonas alba</name>
    <dbReference type="NCBI Taxonomy" id="2846776"/>
    <lineage>
        <taxon>Bacteria</taxon>
        <taxon>Pseudomonadati</taxon>
        <taxon>Pseudomonadota</taxon>
        <taxon>Alphaproteobacteria</taxon>
        <taxon>Acetobacterales</taxon>
        <taxon>Roseomonadaceae</taxon>
        <taxon>Roseomonas</taxon>
    </lineage>
</organism>
<accession>A0ABS7AGL2</accession>
<dbReference type="RefSeq" id="WP_219766025.1">
    <property type="nucleotide sequence ID" value="NZ_JAHYBZ010000011.1"/>
</dbReference>
<sequence length="92" mass="9486">MLDDEAGGHSFRPELPGAAAQQISIKAAQPKLALNILKDHPPGGTAMVGVLDLGASEVETSEVVAQRIRAVAKLKPLADGAAIVRKELGHTA</sequence>